<keyword evidence="4" id="KW-1003">Cell membrane</keyword>
<dbReference type="GO" id="GO:0030253">
    <property type="term" value="P:protein secretion by the type I secretion system"/>
    <property type="evidence" value="ECO:0007669"/>
    <property type="project" value="InterPro"/>
</dbReference>
<evidence type="ECO:0000256" key="6">
    <source>
        <dbReference type="ARBA" id="ARBA00022741"/>
    </source>
</evidence>
<feature type="domain" description="ABC transporter" evidence="11">
    <location>
        <begin position="480"/>
        <end position="715"/>
    </location>
</feature>
<dbReference type="Gene3D" id="3.90.70.10">
    <property type="entry name" value="Cysteine proteinases"/>
    <property type="match status" value="1"/>
</dbReference>
<dbReference type="CDD" id="cd18588">
    <property type="entry name" value="ABC_6TM_CyaB_HlyB_like"/>
    <property type="match status" value="1"/>
</dbReference>
<keyword evidence="6" id="KW-0547">Nucleotide-binding</keyword>
<evidence type="ECO:0000256" key="2">
    <source>
        <dbReference type="ARBA" id="ARBA00006025"/>
    </source>
</evidence>
<dbReference type="InterPro" id="IPR039421">
    <property type="entry name" value="Type_1_exporter"/>
</dbReference>
<dbReference type="Gene3D" id="3.40.50.300">
    <property type="entry name" value="P-loop containing nucleotide triphosphate hydrolases"/>
    <property type="match status" value="1"/>
</dbReference>
<feature type="domain" description="Peptidase C39" evidence="13">
    <location>
        <begin position="11"/>
        <end position="136"/>
    </location>
</feature>
<evidence type="ECO:0000256" key="3">
    <source>
        <dbReference type="ARBA" id="ARBA00022448"/>
    </source>
</evidence>
<dbReference type="Pfam" id="PF00005">
    <property type="entry name" value="ABC_tran"/>
    <property type="match status" value="1"/>
</dbReference>
<dbReference type="GO" id="GO:0030256">
    <property type="term" value="C:type I protein secretion system complex"/>
    <property type="evidence" value="ECO:0007669"/>
    <property type="project" value="InterPro"/>
</dbReference>
<gene>
    <name evidence="14" type="ORF">AC626_10140</name>
</gene>
<feature type="transmembrane region" description="Helical" evidence="10">
    <location>
        <begin position="202"/>
        <end position="222"/>
    </location>
</feature>
<dbReference type="NCBIfam" id="TIGR01846">
    <property type="entry name" value="type_I_sec_HlyB"/>
    <property type="match status" value="1"/>
</dbReference>
<feature type="transmembrane region" description="Helical" evidence="10">
    <location>
        <begin position="275"/>
        <end position="300"/>
    </location>
</feature>
<dbReference type="Gene3D" id="1.20.1560.10">
    <property type="entry name" value="ABC transporter type 1, transmembrane domain"/>
    <property type="match status" value="1"/>
</dbReference>
<feature type="transmembrane region" description="Helical" evidence="10">
    <location>
        <begin position="168"/>
        <end position="190"/>
    </location>
</feature>
<dbReference type="InterPro" id="IPR011527">
    <property type="entry name" value="ABC1_TM_dom"/>
</dbReference>
<dbReference type="GO" id="GO:0005886">
    <property type="term" value="C:plasma membrane"/>
    <property type="evidence" value="ECO:0007669"/>
    <property type="project" value="UniProtKB-SubCell"/>
</dbReference>
<keyword evidence="8 10" id="KW-1133">Transmembrane helix</keyword>
<dbReference type="InterPro" id="IPR005074">
    <property type="entry name" value="Peptidase_C39"/>
</dbReference>
<evidence type="ECO:0000256" key="8">
    <source>
        <dbReference type="ARBA" id="ARBA00022989"/>
    </source>
</evidence>
<reference evidence="15" key="1">
    <citation type="submission" date="2015-07" db="EMBL/GenBank/DDBJ databases">
        <title>Draft genome sequence of a Pseudoalteromonas rubra strain, OCN096, isolated from Kaneohe Bay, Oahu, Hawaii.</title>
        <authorList>
            <person name="Beurmann S."/>
            <person name="Ushijima B."/>
            <person name="Belcaid M."/>
            <person name="Callahan S.M."/>
            <person name="Aeby G.S."/>
        </authorList>
    </citation>
    <scope>NUCLEOTIDE SEQUENCE [LARGE SCALE GENOMIC DNA]</scope>
    <source>
        <strain evidence="15">OCN096</strain>
    </source>
</reference>
<evidence type="ECO:0000259" key="12">
    <source>
        <dbReference type="PROSITE" id="PS50929"/>
    </source>
</evidence>
<evidence type="ECO:0000256" key="4">
    <source>
        <dbReference type="ARBA" id="ARBA00022475"/>
    </source>
</evidence>
<evidence type="ECO:0000259" key="11">
    <source>
        <dbReference type="PROSITE" id="PS50893"/>
    </source>
</evidence>
<dbReference type="Pfam" id="PF00664">
    <property type="entry name" value="ABC_membrane"/>
    <property type="match status" value="1"/>
</dbReference>
<keyword evidence="7" id="KW-0067">ATP-binding</keyword>
<dbReference type="FunFam" id="3.40.50.300:FF:000299">
    <property type="entry name" value="ABC transporter ATP-binding protein/permease"/>
    <property type="match status" value="1"/>
</dbReference>
<name>A0A0L0ET34_9GAMM</name>
<evidence type="ECO:0000256" key="5">
    <source>
        <dbReference type="ARBA" id="ARBA00022692"/>
    </source>
</evidence>
<dbReference type="GO" id="GO:0005524">
    <property type="term" value="F:ATP binding"/>
    <property type="evidence" value="ECO:0007669"/>
    <property type="project" value="UniProtKB-KW"/>
</dbReference>
<feature type="transmembrane region" description="Helical" evidence="10">
    <location>
        <begin position="306"/>
        <end position="326"/>
    </location>
</feature>
<dbReference type="GO" id="GO:0140359">
    <property type="term" value="F:ABC-type transporter activity"/>
    <property type="evidence" value="ECO:0007669"/>
    <property type="project" value="InterPro"/>
</dbReference>
<protein>
    <submittedName>
        <fullName evidence="14">Peptidase C39</fullName>
    </submittedName>
</protein>
<dbReference type="InterPro" id="IPR027417">
    <property type="entry name" value="P-loop_NTPase"/>
</dbReference>
<dbReference type="Pfam" id="PF03412">
    <property type="entry name" value="Peptidase_C39"/>
    <property type="match status" value="1"/>
</dbReference>
<dbReference type="AlphaFoldDB" id="A0A0L0ET34"/>
<evidence type="ECO:0000256" key="1">
    <source>
        <dbReference type="ARBA" id="ARBA00004651"/>
    </source>
</evidence>
<organism evidence="14 15">
    <name type="scientific">Pseudoalteromonas rubra</name>
    <dbReference type="NCBI Taxonomy" id="43658"/>
    <lineage>
        <taxon>Bacteria</taxon>
        <taxon>Pseudomonadati</taxon>
        <taxon>Pseudomonadota</taxon>
        <taxon>Gammaproteobacteria</taxon>
        <taxon>Alteromonadales</taxon>
        <taxon>Pseudoalteromonadaceae</taxon>
        <taxon>Pseudoalteromonas</taxon>
    </lineage>
</organism>
<evidence type="ECO:0000256" key="10">
    <source>
        <dbReference type="SAM" id="Phobius"/>
    </source>
</evidence>
<comment type="caution">
    <text evidence="14">The sequence shown here is derived from an EMBL/GenBank/DDBJ whole genome shotgun (WGS) entry which is preliminary data.</text>
</comment>
<keyword evidence="3" id="KW-0813">Transport</keyword>
<evidence type="ECO:0000313" key="15">
    <source>
        <dbReference type="Proteomes" id="UP000036850"/>
    </source>
</evidence>
<dbReference type="Proteomes" id="UP000036850">
    <property type="component" value="Unassembled WGS sequence"/>
</dbReference>
<evidence type="ECO:0000313" key="14">
    <source>
        <dbReference type="EMBL" id="KNC67545.1"/>
    </source>
</evidence>
<evidence type="ECO:0000259" key="13">
    <source>
        <dbReference type="PROSITE" id="PS50990"/>
    </source>
</evidence>
<dbReference type="PROSITE" id="PS50893">
    <property type="entry name" value="ABC_TRANSPORTER_2"/>
    <property type="match status" value="1"/>
</dbReference>
<feature type="domain" description="ABC transmembrane type-1" evidence="12">
    <location>
        <begin position="168"/>
        <end position="447"/>
    </location>
</feature>
<dbReference type="SUPFAM" id="SSF90123">
    <property type="entry name" value="ABC transporter transmembrane region"/>
    <property type="match status" value="1"/>
</dbReference>
<accession>A0A0L0ET34</accession>
<comment type="similarity">
    <text evidence="2">Belongs to the ABC transporter superfamily. Protein-1 exporter (TC 3.A.1.109) family.</text>
</comment>
<dbReference type="GO" id="GO:0008233">
    <property type="term" value="F:peptidase activity"/>
    <property type="evidence" value="ECO:0007669"/>
    <property type="project" value="InterPro"/>
</dbReference>
<dbReference type="PANTHER" id="PTHR24221:SF647">
    <property type="entry name" value="BLL6336 PROTEIN"/>
    <property type="match status" value="1"/>
</dbReference>
<feature type="transmembrane region" description="Helical" evidence="10">
    <location>
        <begin position="402"/>
        <end position="427"/>
    </location>
</feature>
<proteinExistence type="inferred from homology"/>
<keyword evidence="9 10" id="KW-0472">Membrane</keyword>
<dbReference type="InterPro" id="IPR003439">
    <property type="entry name" value="ABC_transporter-like_ATP-bd"/>
</dbReference>
<dbReference type="PROSITE" id="PS00211">
    <property type="entry name" value="ABC_TRANSPORTER_1"/>
    <property type="match status" value="1"/>
</dbReference>
<dbReference type="EMBL" id="LFZX01000062">
    <property type="protein sequence ID" value="KNC67545.1"/>
    <property type="molecule type" value="Genomic_DNA"/>
</dbReference>
<keyword evidence="5 10" id="KW-0812">Transmembrane</keyword>
<comment type="subcellular location">
    <subcellularLocation>
        <location evidence="1">Cell membrane</location>
        <topology evidence="1">Multi-pass membrane protein</topology>
    </subcellularLocation>
</comment>
<dbReference type="SUPFAM" id="SSF52540">
    <property type="entry name" value="P-loop containing nucleoside triphosphate hydrolases"/>
    <property type="match status" value="1"/>
</dbReference>
<evidence type="ECO:0000256" key="9">
    <source>
        <dbReference type="ARBA" id="ARBA00023136"/>
    </source>
</evidence>
<dbReference type="GO" id="GO:0016887">
    <property type="term" value="F:ATP hydrolysis activity"/>
    <property type="evidence" value="ECO:0007669"/>
    <property type="project" value="InterPro"/>
</dbReference>
<dbReference type="GO" id="GO:0006508">
    <property type="term" value="P:proteolysis"/>
    <property type="evidence" value="ECO:0007669"/>
    <property type="project" value="InterPro"/>
</dbReference>
<dbReference type="PATRIC" id="fig|43658.6.peg.5431"/>
<dbReference type="SMART" id="SM00382">
    <property type="entry name" value="AAA"/>
    <property type="match status" value="1"/>
</dbReference>
<evidence type="ECO:0000256" key="7">
    <source>
        <dbReference type="ARBA" id="ARBA00022840"/>
    </source>
</evidence>
<sequence length="732" mass="82159">MKVNNNNERRSAQTRFDNAILCLSLIGKFHRKSININDIRHEFVVNEGADDEFSDIQILRAVRSVGYKAKFKVVKLEKINDDLLPAMAETLDGQFVVIAKVTPEGVLVQHSDLQQPPKEFSHAQFIAEFKPRMLMLTPRSRQGGSQVQFGFKWFLPALARYKVYFTDVLLASFFIQLLALASPIFFQVAIDKVMVHKGMTTLDVLAVGFLFVITFEVILTGLRSYLFSHTTNRVDVSLGSELYQHMLALPLAYFKSRRVGDTVARIKELDTIREFMTGSALTVVLDMFFTVVFFAIMFYYAPGLTWIVVASLPFYFVIAVLLGPSLRTRLEAKFQRSAENHSFLVESVNGIETIKSLAVEPQLRQRWDEKLANYVRVSFQAFQLNNIYGQLSGYVTKVTGLLILYFGAIAVTSGVLTIGQFIAFNILAQRVAAPIMRFANLWQDFQQAKISLARLGDVLNTPTETQGSNNMMLPKLRGEVRFEDVEFRYAPNRPPVLNNINLTIKAGEVIGIVGRSGSGKSSLTRLIQRLYLPHQGRVFIDGIDISLLPPAWLRTRIGVVLQENFLFNASVRDNIALSDPSMPLERVIEAARLAGAEEFILQLPEAYDTQIGEQGGMLSGGQRQRLAIARALVNDPPILIFDEATSALDYESEQIIANNMARIANNRTVFIIAHRLSAVQNADRILVIDKGEVAEQGTHFELLRKGGHYAHLSHIQHQGQVQYASLEPEVTP</sequence>
<dbReference type="InterPro" id="IPR003593">
    <property type="entry name" value="AAA+_ATPase"/>
</dbReference>
<dbReference type="InterPro" id="IPR010132">
    <property type="entry name" value="ATPase_T1SS_HlyB"/>
</dbReference>
<dbReference type="PROSITE" id="PS50929">
    <property type="entry name" value="ABC_TM1F"/>
    <property type="match status" value="1"/>
</dbReference>
<dbReference type="InterPro" id="IPR017871">
    <property type="entry name" value="ABC_transporter-like_CS"/>
</dbReference>
<dbReference type="GO" id="GO:0034040">
    <property type="term" value="F:ATPase-coupled lipid transmembrane transporter activity"/>
    <property type="evidence" value="ECO:0007669"/>
    <property type="project" value="TreeGrafter"/>
</dbReference>
<dbReference type="InterPro" id="IPR036640">
    <property type="entry name" value="ABC1_TM_sf"/>
</dbReference>
<dbReference type="PROSITE" id="PS50990">
    <property type="entry name" value="PEPTIDASE_C39"/>
    <property type="match status" value="1"/>
</dbReference>
<dbReference type="PANTHER" id="PTHR24221">
    <property type="entry name" value="ATP-BINDING CASSETTE SUB-FAMILY B"/>
    <property type="match status" value="1"/>
</dbReference>